<keyword evidence="9" id="KW-0539">Nucleus</keyword>
<keyword evidence="10" id="KW-0505">Motor protein</keyword>
<keyword evidence="5 10" id="KW-0493">Microtubule</keyword>
<comment type="similarity">
    <text evidence="10">Belongs to the dynein light chain family.</text>
</comment>
<sequence length="140" mass="15737">MTLGQASIIEHDMEPWLLQECIDCALYALHNFNDEDSVAEFIKKEFDLKYEPSWHVIVGQSFGVLVGHEIRKCAYFSVGNLFFLIYKSPEPEVPYIDGNAPEDEEMNEEEGDGEAAPEAEIEGVEPEPAPEAEPESEADE</sequence>
<gene>
    <name evidence="12" type="ORF">TVAG_390830</name>
</gene>
<evidence type="ECO:0000256" key="5">
    <source>
        <dbReference type="ARBA" id="ARBA00022701"/>
    </source>
</evidence>
<dbReference type="EMBL" id="DS113740">
    <property type="protein sequence ID" value="EAX96876.1"/>
    <property type="molecule type" value="Genomic_DNA"/>
</dbReference>
<evidence type="ECO:0000256" key="4">
    <source>
        <dbReference type="ARBA" id="ARBA00022490"/>
    </source>
</evidence>
<dbReference type="GO" id="GO:0005874">
    <property type="term" value="C:microtubule"/>
    <property type="evidence" value="ECO:0007669"/>
    <property type="project" value="UniProtKB-KW"/>
</dbReference>
<dbReference type="GO" id="GO:0005868">
    <property type="term" value="C:cytoplasmic dynein complex"/>
    <property type="evidence" value="ECO:0000318"/>
    <property type="project" value="GO_Central"/>
</dbReference>
<accession>A2FDZ7</accession>
<keyword evidence="8 10" id="KW-0206">Cytoskeleton</keyword>
<evidence type="ECO:0000256" key="6">
    <source>
        <dbReference type="ARBA" id="ARBA00022816"/>
    </source>
</evidence>
<evidence type="ECO:0000256" key="7">
    <source>
        <dbReference type="ARBA" id="ARBA00022927"/>
    </source>
</evidence>
<dbReference type="SMART" id="SM01375">
    <property type="entry name" value="Dynein_light"/>
    <property type="match status" value="1"/>
</dbReference>
<dbReference type="GO" id="GO:0045505">
    <property type="term" value="F:dynein intermediate chain binding"/>
    <property type="evidence" value="ECO:0000318"/>
    <property type="project" value="GO_Central"/>
</dbReference>
<dbReference type="VEuPathDB" id="TrichDB:TVAG_390830"/>
<organism evidence="12 13">
    <name type="scientific">Trichomonas vaginalis (strain ATCC PRA-98 / G3)</name>
    <dbReference type="NCBI Taxonomy" id="412133"/>
    <lineage>
        <taxon>Eukaryota</taxon>
        <taxon>Metamonada</taxon>
        <taxon>Parabasalia</taxon>
        <taxon>Trichomonadida</taxon>
        <taxon>Trichomonadidae</taxon>
        <taxon>Trichomonas</taxon>
    </lineage>
</organism>
<dbReference type="InterPro" id="IPR037177">
    <property type="entry name" value="DLC_sf"/>
</dbReference>
<dbReference type="GO" id="GO:0005634">
    <property type="term" value="C:nucleus"/>
    <property type="evidence" value="ECO:0007669"/>
    <property type="project" value="UniProtKB-SubCell"/>
</dbReference>
<keyword evidence="4 10" id="KW-0963">Cytoplasm</keyword>
<evidence type="ECO:0000313" key="13">
    <source>
        <dbReference type="Proteomes" id="UP000001542"/>
    </source>
</evidence>
<dbReference type="eggNOG" id="KOG3430">
    <property type="taxonomic scope" value="Eukaryota"/>
</dbReference>
<proteinExistence type="inferred from homology"/>
<dbReference type="GO" id="GO:0051028">
    <property type="term" value="P:mRNA transport"/>
    <property type="evidence" value="ECO:0007669"/>
    <property type="project" value="UniProtKB-KW"/>
</dbReference>
<dbReference type="PANTHER" id="PTHR11886:SF35">
    <property type="entry name" value="DYNEIN LIGHT CHAIN"/>
    <property type="match status" value="1"/>
</dbReference>
<evidence type="ECO:0000256" key="2">
    <source>
        <dbReference type="ARBA" id="ARBA00004245"/>
    </source>
</evidence>
<evidence type="ECO:0000256" key="11">
    <source>
        <dbReference type="SAM" id="MobiDB-lite"/>
    </source>
</evidence>
<comment type="subcellular location">
    <subcellularLocation>
        <location evidence="2 10">Cytoplasm</location>
        <location evidence="2 10">Cytoskeleton</location>
    </subcellularLocation>
    <subcellularLocation>
        <location evidence="1">Nucleus</location>
    </subcellularLocation>
</comment>
<reference evidence="12" key="1">
    <citation type="submission" date="2006-10" db="EMBL/GenBank/DDBJ databases">
        <authorList>
            <person name="Amadeo P."/>
            <person name="Zhao Q."/>
            <person name="Wortman J."/>
            <person name="Fraser-Liggett C."/>
            <person name="Carlton J."/>
        </authorList>
    </citation>
    <scope>NUCLEOTIDE SEQUENCE</scope>
    <source>
        <strain evidence="12">G3</strain>
    </source>
</reference>
<dbReference type="KEGG" id="tva:4754653"/>
<dbReference type="GO" id="GO:0007017">
    <property type="term" value="P:microtubule-based process"/>
    <property type="evidence" value="ECO:0007669"/>
    <property type="project" value="InterPro"/>
</dbReference>
<dbReference type="Gene3D" id="3.30.740.10">
    <property type="entry name" value="Protein Inhibitor Of Neuronal Nitric Oxide Synthase"/>
    <property type="match status" value="1"/>
</dbReference>
<keyword evidence="13" id="KW-1185">Reference proteome</keyword>
<reference evidence="12" key="2">
    <citation type="journal article" date="2007" name="Science">
        <title>Draft genome sequence of the sexually transmitted pathogen Trichomonas vaginalis.</title>
        <authorList>
            <person name="Carlton J.M."/>
            <person name="Hirt R.P."/>
            <person name="Silva J.C."/>
            <person name="Delcher A.L."/>
            <person name="Schatz M."/>
            <person name="Zhao Q."/>
            <person name="Wortman J.R."/>
            <person name="Bidwell S.L."/>
            <person name="Alsmark U.C.M."/>
            <person name="Besteiro S."/>
            <person name="Sicheritz-Ponten T."/>
            <person name="Noel C.J."/>
            <person name="Dacks J.B."/>
            <person name="Foster P.G."/>
            <person name="Simillion C."/>
            <person name="Van de Peer Y."/>
            <person name="Miranda-Saavedra D."/>
            <person name="Barton G.J."/>
            <person name="Westrop G.D."/>
            <person name="Mueller S."/>
            <person name="Dessi D."/>
            <person name="Fiori P.L."/>
            <person name="Ren Q."/>
            <person name="Paulsen I."/>
            <person name="Zhang H."/>
            <person name="Bastida-Corcuera F.D."/>
            <person name="Simoes-Barbosa A."/>
            <person name="Brown M.T."/>
            <person name="Hayes R.D."/>
            <person name="Mukherjee M."/>
            <person name="Okumura C.Y."/>
            <person name="Schneider R."/>
            <person name="Smith A.J."/>
            <person name="Vanacova S."/>
            <person name="Villalvazo M."/>
            <person name="Haas B.J."/>
            <person name="Pertea M."/>
            <person name="Feldblyum T.V."/>
            <person name="Utterback T.R."/>
            <person name="Shu C.L."/>
            <person name="Osoegawa K."/>
            <person name="de Jong P.J."/>
            <person name="Hrdy I."/>
            <person name="Horvathova L."/>
            <person name="Zubacova Z."/>
            <person name="Dolezal P."/>
            <person name="Malik S.B."/>
            <person name="Logsdon J.M. Jr."/>
            <person name="Henze K."/>
            <person name="Gupta A."/>
            <person name="Wang C.C."/>
            <person name="Dunne R.L."/>
            <person name="Upcroft J.A."/>
            <person name="Upcroft P."/>
            <person name="White O."/>
            <person name="Salzberg S.L."/>
            <person name="Tang P."/>
            <person name="Chiu C.-H."/>
            <person name="Lee Y.-S."/>
            <person name="Embley T.M."/>
            <person name="Coombs G.H."/>
            <person name="Mottram J.C."/>
            <person name="Tachezy J."/>
            <person name="Fraser-Liggett C.M."/>
            <person name="Johnson P.J."/>
        </authorList>
    </citation>
    <scope>NUCLEOTIDE SEQUENCE [LARGE SCALE GENOMIC DNA]</scope>
    <source>
        <strain evidence="12">G3</strain>
    </source>
</reference>
<dbReference type="Pfam" id="PF01221">
    <property type="entry name" value="Dynein_light"/>
    <property type="match status" value="1"/>
</dbReference>
<keyword evidence="10" id="KW-0243">Dynein</keyword>
<dbReference type="Proteomes" id="UP000001542">
    <property type="component" value="Unassembled WGS sequence"/>
</dbReference>
<dbReference type="VEuPathDB" id="TrichDB:TVAGG3_0402420"/>
<keyword evidence="6" id="KW-0509">mRNA transport</keyword>
<feature type="compositionally biased region" description="Acidic residues" evidence="11">
    <location>
        <begin position="100"/>
        <end position="140"/>
    </location>
</feature>
<dbReference type="OrthoDB" id="10033309at2759"/>
<evidence type="ECO:0000256" key="1">
    <source>
        <dbReference type="ARBA" id="ARBA00004123"/>
    </source>
</evidence>
<evidence type="ECO:0000256" key="10">
    <source>
        <dbReference type="RuleBase" id="RU365010"/>
    </source>
</evidence>
<keyword evidence="3" id="KW-0813">Transport</keyword>
<dbReference type="SUPFAM" id="SSF54648">
    <property type="entry name" value="DLC"/>
    <property type="match status" value="1"/>
</dbReference>
<dbReference type="RefSeq" id="XP_001309806.1">
    <property type="nucleotide sequence ID" value="XM_001309805.1"/>
</dbReference>
<dbReference type="FunFam" id="3.30.740.10:FF:000005">
    <property type="entry name" value="Dynein light chain"/>
    <property type="match status" value="1"/>
</dbReference>
<name>A2FDZ7_TRIV3</name>
<evidence type="ECO:0000256" key="9">
    <source>
        <dbReference type="ARBA" id="ARBA00023242"/>
    </source>
</evidence>
<evidence type="ECO:0000256" key="3">
    <source>
        <dbReference type="ARBA" id="ARBA00022448"/>
    </source>
</evidence>
<evidence type="ECO:0000313" key="12">
    <source>
        <dbReference type="EMBL" id="EAX96876.1"/>
    </source>
</evidence>
<dbReference type="InParanoid" id="A2FDZ7"/>
<dbReference type="PANTHER" id="PTHR11886">
    <property type="entry name" value="DYNEIN LIGHT CHAIN"/>
    <property type="match status" value="1"/>
</dbReference>
<protein>
    <recommendedName>
        <fullName evidence="10">Dynein light chain</fullName>
    </recommendedName>
</protein>
<dbReference type="SMR" id="A2FDZ7"/>
<dbReference type="InterPro" id="IPR001372">
    <property type="entry name" value="Dynein_light_chain_typ-1/2"/>
</dbReference>
<feature type="region of interest" description="Disordered" evidence="11">
    <location>
        <begin position="94"/>
        <end position="140"/>
    </location>
</feature>
<evidence type="ECO:0000256" key="8">
    <source>
        <dbReference type="ARBA" id="ARBA00023212"/>
    </source>
</evidence>
<dbReference type="STRING" id="5722.A2FDZ7"/>
<dbReference type="AlphaFoldDB" id="A2FDZ7"/>
<keyword evidence="7" id="KW-0653">Protein transport</keyword>
<dbReference type="GO" id="GO:0015031">
    <property type="term" value="P:protein transport"/>
    <property type="evidence" value="ECO:0007669"/>
    <property type="project" value="UniProtKB-KW"/>
</dbReference>